<organism evidence="2 3">
    <name type="scientific">Coptis chinensis</name>
    <dbReference type="NCBI Taxonomy" id="261450"/>
    <lineage>
        <taxon>Eukaryota</taxon>
        <taxon>Viridiplantae</taxon>
        <taxon>Streptophyta</taxon>
        <taxon>Embryophyta</taxon>
        <taxon>Tracheophyta</taxon>
        <taxon>Spermatophyta</taxon>
        <taxon>Magnoliopsida</taxon>
        <taxon>Ranunculales</taxon>
        <taxon>Ranunculaceae</taxon>
        <taxon>Coptidoideae</taxon>
        <taxon>Coptis</taxon>
    </lineage>
</organism>
<dbReference type="Proteomes" id="UP000631114">
    <property type="component" value="Unassembled WGS sequence"/>
</dbReference>
<gene>
    <name evidence="2" type="ORF">IFM89_023044</name>
</gene>
<dbReference type="PANTHER" id="PTHR33710">
    <property type="entry name" value="BNAC02G09200D PROTEIN"/>
    <property type="match status" value="1"/>
</dbReference>
<evidence type="ECO:0000256" key="1">
    <source>
        <dbReference type="SAM" id="MobiDB-lite"/>
    </source>
</evidence>
<keyword evidence="3" id="KW-1185">Reference proteome</keyword>
<proteinExistence type="predicted"/>
<evidence type="ECO:0000313" key="2">
    <source>
        <dbReference type="EMBL" id="KAF9615393.1"/>
    </source>
</evidence>
<name>A0A835IF32_9MAGN</name>
<accession>A0A835IF32</accession>
<comment type="caution">
    <text evidence="2">The sequence shown here is derived from an EMBL/GenBank/DDBJ whole genome shotgun (WGS) entry which is preliminary data.</text>
</comment>
<dbReference type="EMBL" id="JADFTS010000003">
    <property type="protein sequence ID" value="KAF9615393.1"/>
    <property type="molecule type" value="Genomic_DNA"/>
</dbReference>
<dbReference type="AlphaFoldDB" id="A0A835IF32"/>
<dbReference type="PANTHER" id="PTHR33710:SF71">
    <property type="entry name" value="ENDONUCLEASE_EXONUCLEASE_PHOSPHATASE DOMAIN-CONTAINING PROTEIN"/>
    <property type="match status" value="1"/>
</dbReference>
<sequence length="135" mass="15598">MGKLDRMLCNAEWCSKFQGWNYKVGSRICSDHSPIMGCGVNVPRPETCLSNFFNMWCTDPNLRDIVKSKAGKFPFGGTQYLFRLRGRKDLKATLKKWNKEVFGNITSKVEKESKRTRRMQKPVRGGNSDERNSLR</sequence>
<feature type="region of interest" description="Disordered" evidence="1">
    <location>
        <begin position="108"/>
        <end position="135"/>
    </location>
</feature>
<reference evidence="2 3" key="1">
    <citation type="submission" date="2020-10" db="EMBL/GenBank/DDBJ databases">
        <title>The Coptis chinensis genome and diversification of protoberbering-type alkaloids.</title>
        <authorList>
            <person name="Wang B."/>
            <person name="Shu S."/>
            <person name="Song C."/>
            <person name="Liu Y."/>
        </authorList>
    </citation>
    <scope>NUCLEOTIDE SEQUENCE [LARGE SCALE GENOMIC DNA]</scope>
    <source>
        <strain evidence="2">HL-2020</strain>
        <tissue evidence="2">Leaf</tissue>
    </source>
</reference>
<protein>
    <submittedName>
        <fullName evidence="2">Uncharacterized protein</fullName>
    </submittedName>
</protein>
<evidence type="ECO:0000313" key="3">
    <source>
        <dbReference type="Proteomes" id="UP000631114"/>
    </source>
</evidence>
<dbReference type="OrthoDB" id="1932741at2759"/>